<evidence type="ECO:0000313" key="3">
    <source>
        <dbReference type="Proteomes" id="UP001493487"/>
    </source>
</evidence>
<evidence type="ECO:0000256" key="1">
    <source>
        <dbReference type="SAM" id="Coils"/>
    </source>
</evidence>
<protein>
    <submittedName>
        <fullName evidence="2">Uncharacterized protein</fullName>
    </submittedName>
</protein>
<accession>A0ABV1L316</accession>
<dbReference type="EMBL" id="JASKHM010000024">
    <property type="protein sequence ID" value="MEQ4486699.1"/>
    <property type="molecule type" value="Genomic_DNA"/>
</dbReference>
<keyword evidence="1" id="KW-0175">Coiled coil</keyword>
<evidence type="ECO:0000313" key="2">
    <source>
        <dbReference type="EMBL" id="MEQ4486699.1"/>
    </source>
</evidence>
<gene>
    <name evidence="2" type="ORF">QJS35_30415</name>
</gene>
<proteinExistence type="predicted"/>
<organism evidence="2 3">
    <name type="scientific">Cohnella silvisoli</name>
    <dbReference type="NCBI Taxonomy" id="2873699"/>
    <lineage>
        <taxon>Bacteria</taxon>
        <taxon>Bacillati</taxon>
        <taxon>Bacillota</taxon>
        <taxon>Bacilli</taxon>
        <taxon>Bacillales</taxon>
        <taxon>Paenibacillaceae</taxon>
        <taxon>Cohnella</taxon>
    </lineage>
</organism>
<sequence length="77" mass="8929">MIIQRLFNHRTVTNAYDSPDGQRLEQIMKEHIKLAKSLILSPGGYSAGEKDLLKERIEELRTEREAILSKYEEVVTK</sequence>
<dbReference type="RefSeq" id="WP_232189780.1">
    <property type="nucleotide sequence ID" value="NZ_JAIOAP010000023.1"/>
</dbReference>
<keyword evidence="3" id="KW-1185">Reference proteome</keyword>
<reference evidence="2 3" key="1">
    <citation type="journal article" date="2023" name="Genome Announc.">
        <title>Pan-Genome Analyses of the Genus Cohnella and Proposal of the Novel Species Cohnella silvisoli sp. nov., Isolated from Forest Soil.</title>
        <authorList>
            <person name="Wang C."/>
            <person name="Mao L."/>
            <person name="Bao G."/>
            <person name="Zhu H."/>
        </authorList>
    </citation>
    <scope>NUCLEOTIDE SEQUENCE [LARGE SCALE GENOMIC DNA]</scope>
    <source>
        <strain evidence="2 3">NL03-T5-1</strain>
    </source>
</reference>
<name>A0ABV1L316_9BACL</name>
<comment type="caution">
    <text evidence="2">The sequence shown here is derived from an EMBL/GenBank/DDBJ whole genome shotgun (WGS) entry which is preliminary data.</text>
</comment>
<dbReference type="Proteomes" id="UP001493487">
    <property type="component" value="Unassembled WGS sequence"/>
</dbReference>
<feature type="coiled-coil region" evidence="1">
    <location>
        <begin position="50"/>
        <end position="77"/>
    </location>
</feature>